<name>A0ABP5ALG8_9ACTN</name>
<dbReference type="EMBL" id="BAAAMY010000004">
    <property type="protein sequence ID" value="GAA1915869.1"/>
    <property type="molecule type" value="Genomic_DNA"/>
</dbReference>
<protein>
    <submittedName>
        <fullName evidence="1">Uncharacterized protein</fullName>
    </submittedName>
</protein>
<reference evidence="2" key="1">
    <citation type="journal article" date="2019" name="Int. J. Syst. Evol. Microbiol.">
        <title>The Global Catalogue of Microorganisms (GCM) 10K type strain sequencing project: providing services to taxonomists for standard genome sequencing and annotation.</title>
        <authorList>
            <consortium name="The Broad Institute Genomics Platform"/>
            <consortium name="The Broad Institute Genome Sequencing Center for Infectious Disease"/>
            <person name="Wu L."/>
            <person name="Ma J."/>
        </authorList>
    </citation>
    <scope>NUCLEOTIDE SEQUENCE [LARGE SCALE GENOMIC DNA]</scope>
    <source>
        <strain evidence="2">JCM 14046</strain>
    </source>
</reference>
<gene>
    <name evidence="1" type="ORF">GCM10009737_16630</name>
</gene>
<sequence length="96" mass="10161">MGLIDRPILVLADRAAARAVAHATEAEALDRSLRPVTLELAVRADDAAALAGAAADRGDRSEAVEHLATAVEAERRARRLAREARRRFAVPGRAAG</sequence>
<keyword evidence="2" id="KW-1185">Reference proteome</keyword>
<dbReference type="RefSeq" id="WP_344006039.1">
    <property type="nucleotide sequence ID" value="NZ_BAAAMY010000004.1"/>
</dbReference>
<organism evidence="1 2">
    <name type="scientific">Nocardioides lentus</name>
    <dbReference type="NCBI Taxonomy" id="338077"/>
    <lineage>
        <taxon>Bacteria</taxon>
        <taxon>Bacillati</taxon>
        <taxon>Actinomycetota</taxon>
        <taxon>Actinomycetes</taxon>
        <taxon>Propionibacteriales</taxon>
        <taxon>Nocardioidaceae</taxon>
        <taxon>Nocardioides</taxon>
    </lineage>
</organism>
<evidence type="ECO:0000313" key="1">
    <source>
        <dbReference type="EMBL" id="GAA1915869.1"/>
    </source>
</evidence>
<accession>A0ABP5ALG8</accession>
<evidence type="ECO:0000313" key="2">
    <source>
        <dbReference type="Proteomes" id="UP001501612"/>
    </source>
</evidence>
<proteinExistence type="predicted"/>
<comment type="caution">
    <text evidence="1">The sequence shown here is derived from an EMBL/GenBank/DDBJ whole genome shotgun (WGS) entry which is preliminary data.</text>
</comment>
<dbReference type="Proteomes" id="UP001501612">
    <property type="component" value="Unassembled WGS sequence"/>
</dbReference>